<comment type="caution">
    <text evidence="1">The sequence shown here is derived from an EMBL/GenBank/DDBJ whole genome shotgun (WGS) entry which is preliminary data.</text>
</comment>
<organism evidence="1 2">
    <name type="scientific">Candidatus Scalindua rubra</name>
    <dbReference type="NCBI Taxonomy" id="1872076"/>
    <lineage>
        <taxon>Bacteria</taxon>
        <taxon>Pseudomonadati</taxon>
        <taxon>Planctomycetota</taxon>
        <taxon>Candidatus Brocadiia</taxon>
        <taxon>Candidatus Brocadiales</taxon>
        <taxon>Candidatus Scalinduaceae</taxon>
        <taxon>Candidatus Scalindua</taxon>
    </lineage>
</organism>
<sequence>MSTLTFEASAKKIWFDGENMWVGLTDGRQLSIPLAYFPRLLNATPEQREKYEMSGGGTGLHWEEIDEDISVPGLLLGYKDRTYFKNQI</sequence>
<dbReference type="EMBL" id="MAYW01000094">
    <property type="protein sequence ID" value="ODS31787.1"/>
    <property type="molecule type" value="Genomic_DNA"/>
</dbReference>
<evidence type="ECO:0008006" key="3">
    <source>
        <dbReference type="Google" id="ProtNLM"/>
    </source>
</evidence>
<accession>A0A1E3X837</accession>
<dbReference type="InterPro" id="IPR018841">
    <property type="entry name" value="DUF2442"/>
</dbReference>
<protein>
    <recommendedName>
        <fullName evidence="3">DUF2442 domain-containing protein</fullName>
    </recommendedName>
</protein>
<dbReference type="AlphaFoldDB" id="A0A1E3X837"/>
<gene>
    <name evidence="1" type="ORF">SCARUB_03073</name>
</gene>
<reference evidence="1 2" key="1">
    <citation type="submission" date="2016-07" db="EMBL/GenBank/DDBJ databases">
        <title>Draft genome of Scalindua rubra, obtained from a brine-seawater interface in the Red Sea, sheds light on salt adaptation in anammox bacteria.</title>
        <authorList>
            <person name="Speth D.R."/>
            <person name="Lagkouvardos I."/>
            <person name="Wang Y."/>
            <person name="Qian P.-Y."/>
            <person name="Dutilh B.E."/>
            <person name="Jetten M.S."/>
        </authorList>
    </citation>
    <scope>NUCLEOTIDE SEQUENCE [LARGE SCALE GENOMIC DNA]</scope>
    <source>
        <strain evidence="1">BSI-1</strain>
    </source>
</reference>
<dbReference type="Gene3D" id="3.30.2020.40">
    <property type="entry name" value="Uncharacterised protein PF10387, DUF2442"/>
    <property type="match status" value="1"/>
</dbReference>
<name>A0A1E3X837_9BACT</name>
<evidence type="ECO:0000313" key="2">
    <source>
        <dbReference type="Proteomes" id="UP000094056"/>
    </source>
</evidence>
<dbReference type="Pfam" id="PF10387">
    <property type="entry name" value="DUF2442"/>
    <property type="match status" value="1"/>
</dbReference>
<dbReference type="Proteomes" id="UP000094056">
    <property type="component" value="Unassembled WGS sequence"/>
</dbReference>
<proteinExistence type="predicted"/>
<dbReference type="PATRIC" id="fig|1872076.5.peg.3645"/>
<evidence type="ECO:0000313" key="1">
    <source>
        <dbReference type="EMBL" id="ODS31787.1"/>
    </source>
</evidence>